<dbReference type="PANTHER" id="PTHR43716">
    <property type="entry name" value="D-2-HYDROXYGLUTARATE DEHYDROGENASE, MITOCHONDRIAL"/>
    <property type="match status" value="1"/>
</dbReference>
<keyword evidence="1" id="KW-0285">Flavoprotein</keyword>
<dbReference type="PANTHER" id="PTHR43716:SF2">
    <property type="entry name" value="BLL6224 PROTEIN"/>
    <property type="match status" value="1"/>
</dbReference>
<keyword evidence="5" id="KW-1185">Reference proteome</keyword>
<dbReference type="GO" id="GO:0003824">
    <property type="term" value="F:catalytic activity"/>
    <property type="evidence" value="ECO:0007669"/>
    <property type="project" value="InterPro"/>
</dbReference>
<feature type="domain" description="FAD-binding PCMH-type" evidence="3">
    <location>
        <begin position="33"/>
        <end position="214"/>
    </location>
</feature>
<dbReference type="SUPFAM" id="SSF55103">
    <property type="entry name" value="FAD-linked oxidases, C-terminal domain"/>
    <property type="match status" value="1"/>
</dbReference>
<dbReference type="InterPro" id="IPR036318">
    <property type="entry name" value="FAD-bd_PCMH-like_sf"/>
</dbReference>
<dbReference type="AlphaFoldDB" id="A0A0R3NI10"/>
<dbReference type="SUPFAM" id="SSF56176">
    <property type="entry name" value="FAD-binding/transporter-associated domain-like"/>
    <property type="match status" value="1"/>
</dbReference>
<accession>A0A0R3NI10</accession>
<evidence type="ECO:0000259" key="3">
    <source>
        <dbReference type="PROSITE" id="PS51387"/>
    </source>
</evidence>
<dbReference type="Gene3D" id="3.30.70.2190">
    <property type="match status" value="1"/>
</dbReference>
<keyword evidence="2" id="KW-0274">FAD</keyword>
<dbReference type="RefSeq" id="WP_057841619.1">
    <property type="nucleotide sequence ID" value="NZ_LLYA01000003.1"/>
</dbReference>
<evidence type="ECO:0000256" key="1">
    <source>
        <dbReference type="ARBA" id="ARBA00022630"/>
    </source>
</evidence>
<evidence type="ECO:0000256" key="2">
    <source>
        <dbReference type="ARBA" id="ARBA00022827"/>
    </source>
</evidence>
<sequence length="394" mass="41979">MISLLNSLRAIVGDAGVLEGGEIAGYVHGARYGNGQPLCVVRPSSVEEVSSVVACCSAARVQIIPQGANTGVVGASTPDGSGTQVVLSLNRMHRRCNIDVANRTVDVDAGVLLHELNDKLEPHGLWFPVDLSADPSIGGMVSSNTGGTRLLRYGDVRHNLLAIEAVLYDPPGQIVRFGSALRKNNTGFDLKQLFVGTSGVAGVITSATLEVSARPRQATTALLVPSSEEAVVSLLLAAEAQLGDVLSAFEGLSRNAMSVALEHVPTLRNPFASMPIPEFALLMELASCSTRNEVDLDAMLMRFLEEHLEKGEIANAIVGRGNELWELRHAVSDGSRALGKVIGFDISVRRADVMVFRREARAIVASRYPQLEVVDFGHMGADKLPMTTRAKSPP</sequence>
<dbReference type="GO" id="GO:0022904">
    <property type="term" value="P:respiratory electron transport chain"/>
    <property type="evidence" value="ECO:0007669"/>
    <property type="project" value="TreeGrafter"/>
</dbReference>
<dbReference type="GO" id="GO:0071949">
    <property type="term" value="F:FAD binding"/>
    <property type="evidence" value="ECO:0007669"/>
    <property type="project" value="InterPro"/>
</dbReference>
<dbReference type="Gene3D" id="3.30.465.10">
    <property type="match status" value="1"/>
</dbReference>
<dbReference type="InterPro" id="IPR016166">
    <property type="entry name" value="FAD-bd_PCMH"/>
</dbReference>
<dbReference type="Pfam" id="PF01565">
    <property type="entry name" value="FAD_binding_4"/>
    <property type="match status" value="1"/>
</dbReference>
<comment type="caution">
    <text evidence="4">The sequence shown here is derived from an EMBL/GenBank/DDBJ whole genome shotgun (WGS) entry which is preliminary data.</text>
</comment>
<organism evidence="4 5">
    <name type="scientific">Bradyrhizobium retamae</name>
    <dbReference type="NCBI Taxonomy" id="1300035"/>
    <lineage>
        <taxon>Bacteria</taxon>
        <taxon>Pseudomonadati</taxon>
        <taxon>Pseudomonadota</taxon>
        <taxon>Alphaproteobacteria</taxon>
        <taxon>Hyphomicrobiales</taxon>
        <taxon>Nitrobacteraceae</taxon>
        <taxon>Bradyrhizobium</taxon>
    </lineage>
</organism>
<evidence type="ECO:0000313" key="4">
    <source>
        <dbReference type="EMBL" id="KRR29909.1"/>
    </source>
</evidence>
<name>A0A0R3NI10_9BRAD</name>
<dbReference type="OrthoDB" id="9809290at2"/>
<dbReference type="InterPro" id="IPR051264">
    <property type="entry name" value="FAD-oxidored/transferase_4"/>
</dbReference>
<dbReference type="Gene3D" id="3.30.43.10">
    <property type="entry name" value="Uridine Diphospho-n-acetylenolpyruvylglucosamine Reductase, domain 2"/>
    <property type="match status" value="1"/>
</dbReference>
<proteinExistence type="predicted"/>
<dbReference type="InterPro" id="IPR016164">
    <property type="entry name" value="FAD-linked_Oxase-like_C"/>
</dbReference>
<gene>
    <name evidence="4" type="ORF">CQ13_37790</name>
</gene>
<dbReference type="Proteomes" id="UP000052023">
    <property type="component" value="Unassembled WGS sequence"/>
</dbReference>
<evidence type="ECO:0000313" key="5">
    <source>
        <dbReference type="Proteomes" id="UP000052023"/>
    </source>
</evidence>
<dbReference type="InterPro" id="IPR016167">
    <property type="entry name" value="FAD-bd_PCMH_sub1"/>
</dbReference>
<dbReference type="EMBL" id="LLYA01000003">
    <property type="protein sequence ID" value="KRR29909.1"/>
    <property type="molecule type" value="Genomic_DNA"/>
</dbReference>
<dbReference type="InterPro" id="IPR006094">
    <property type="entry name" value="Oxid_FAD_bind_N"/>
</dbReference>
<dbReference type="InterPro" id="IPR016169">
    <property type="entry name" value="FAD-bd_PCMH_sub2"/>
</dbReference>
<protein>
    <recommendedName>
        <fullName evidence="3">FAD-binding PCMH-type domain-containing protein</fullName>
    </recommendedName>
</protein>
<reference evidence="4 5" key="1">
    <citation type="submission" date="2014-03" db="EMBL/GenBank/DDBJ databases">
        <title>Bradyrhizobium valentinum sp. nov., isolated from effective nodules of Lupinus mariae-josephae, a lupine endemic of basic-lime soils in Eastern Spain.</title>
        <authorList>
            <person name="Duran D."/>
            <person name="Rey L."/>
            <person name="Navarro A."/>
            <person name="Busquets A."/>
            <person name="Imperial J."/>
            <person name="Ruiz-Argueso T."/>
        </authorList>
    </citation>
    <scope>NUCLEOTIDE SEQUENCE [LARGE SCALE GENOMIC DNA]</scope>
    <source>
        <strain evidence="4 5">Ro19</strain>
    </source>
</reference>
<dbReference type="PROSITE" id="PS51387">
    <property type="entry name" value="FAD_PCMH"/>
    <property type="match status" value="1"/>
</dbReference>